<keyword evidence="7" id="KW-1185">Reference proteome</keyword>
<accession>A0ABX4GNG7</accession>
<dbReference type="InterPro" id="IPR004176">
    <property type="entry name" value="Clp_R_N"/>
</dbReference>
<dbReference type="EMBL" id="NQKG01000006">
    <property type="protein sequence ID" value="OZY55616.1"/>
    <property type="molecule type" value="Genomic_DNA"/>
</dbReference>
<evidence type="ECO:0000259" key="5">
    <source>
        <dbReference type="PROSITE" id="PS51903"/>
    </source>
</evidence>
<dbReference type="InterPro" id="IPR050130">
    <property type="entry name" value="ClpA_ClpB"/>
</dbReference>
<dbReference type="PANTHER" id="PTHR11638">
    <property type="entry name" value="ATP-DEPENDENT CLP PROTEASE"/>
    <property type="match status" value="1"/>
</dbReference>
<dbReference type="RefSeq" id="WP_141228788.1">
    <property type="nucleotide sequence ID" value="NZ_NQKE01000007.1"/>
</dbReference>
<dbReference type="GO" id="GO:0008233">
    <property type="term" value="F:peptidase activity"/>
    <property type="evidence" value="ECO:0007669"/>
    <property type="project" value="UniProtKB-KW"/>
</dbReference>
<dbReference type="GO" id="GO:0006508">
    <property type="term" value="P:proteolysis"/>
    <property type="evidence" value="ECO:0007669"/>
    <property type="project" value="UniProtKB-KW"/>
</dbReference>
<dbReference type="Proteomes" id="UP000216897">
    <property type="component" value="Unassembled WGS sequence"/>
</dbReference>
<evidence type="ECO:0000256" key="4">
    <source>
        <dbReference type="PROSITE-ProRule" id="PRU01251"/>
    </source>
</evidence>
<feature type="domain" description="Clp R" evidence="5">
    <location>
        <begin position="109"/>
        <end position="249"/>
    </location>
</feature>
<dbReference type="SUPFAM" id="SSF52540">
    <property type="entry name" value="P-loop containing nucleoside triphosphate hydrolases"/>
    <property type="match status" value="1"/>
</dbReference>
<dbReference type="PANTHER" id="PTHR11638:SF145">
    <property type="entry name" value="CLPA_B PROTEASE ATP BINDING SUBUNIT-RELATED"/>
    <property type="match status" value="1"/>
</dbReference>
<keyword evidence="3" id="KW-0067">ATP-binding</keyword>
<keyword evidence="4" id="KW-0677">Repeat</keyword>
<protein>
    <submittedName>
        <fullName evidence="6">Clp protease ClpC</fullName>
    </submittedName>
</protein>
<keyword evidence="6" id="KW-0378">Hydrolase</keyword>
<dbReference type="InterPro" id="IPR027417">
    <property type="entry name" value="P-loop_NTPase"/>
</dbReference>
<sequence>MARKQCQVCGQSATVRVEANLNGRHSTMLLCDDHYRQLARQQKRTVSPLEALFGSRSGLFEDFLGSDFFRIGDDSPSMAADTDEVVDASFGEPAPAATGTTRRRGSGLASRISEQSEALLQEAARHAAEFGRAEVDTEHLLLALSDSDVVKTILGQFKIKVDDLKRQIESEAKRGDKPFEGEIGVSPRVKDALSRAFVASNELGHSYVGPEHFLIGLAEEGEGLAANLLRRYGLTPQALRQQVSKVVGKGAEDGRAETPTNTPELDKYSRDLTKMAREGKLDPVIGRAQEIETTIEVLARRKKNNPVLIGEPGVGKTAIV</sequence>
<name>A0ABX4GNG7_9PSED</name>
<dbReference type="Pfam" id="PF02861">
    <property type="entry name" value="Clp_N"/>
    <property type="match status" value="1"/>
</dbReference>
<keyword evidence="2" id="KW-0547">Nucleotide-binding</keyword>
<dbReference type="SUPFAM" id="SSF81923">
    <property type="entry name" value="Double Clp-N motif"/>
    <property type="match status" value="1"/>
</dbReference>
<evidence type="ECO:0000256" key="3">
    <source>
        <dbReference type="ARBA" id="ARBA00022840"/>
    </source>
</evidence>
<evidence type="ECO:0000313" key="7">
    <source>
        <dbReference type="Proteomes" id="UP000216897"/>
    </source>
</evidence>
<comment type="similarity">
    <text evidence="1">Belongs to the ClpA/ClpB family.</text>
</comment>
<comment type="caution">
    <text evidence="6">The sequence shown here is derived from an EMBL/GenBank/DDBJ whole genome shotgun (WGS) entry which is preliminary data.</text>
</comment>
<feature type="non-terminal residue" evidence="6">
    <location>
        <position position="320"/>
    </location>
</feature>
<dbReference type="Gene3D" id="1.10.1780.10">
    <property type="entry name" value="Clp, N-terminal domain"/>
    <property type="match status" value="1"/>
</dbReference>
<proteinExistence type="inferred from homology"/>
<gene>
    <name evidence="6" type="ORF">CJF38_09370</name>
</gene>
<organism evidence="6 7">
    <name type="scientific">Pseudomonas lundensis</name>
    <dbReference type="NCBI Taxonomy" id="86185"/>
    <lineage>
        <taxon>Bacteria</taxon>
        <taxon>Pseudomonadati</taxon>
        <taxon>Pseudomonadota</taxon>
        <taxon>Gammaproteobacteria</taxon>
        <taxon>Pseudomonadales</taxon>
        <taxon>Pseudomonadaceae</taxon>
        <taxon>Pseudomonas</taxon>
    </lineage>
</organism>
<dbReference type="InterPro" id="IPR036628">
    <property type="entry name" value="Clp_N_dom_sf"/>
</dbReference>
<evidence type="ECO:0000256" key="1">
    <source>
        <dbReference type="ARBA" id="ARBA00008675"/>
    </source>
</evidence>
<evidence type="ECO:0000313" key="6">
    <source>
        <dbReference type="EMBL" id="OZY55616.1"/>
    </source>
</evidence>
<reference evidence="6 7" key="1">
    <citation type="submission" date="2017-08" db="EMBL/GenBank/DDBJ databases">
        <title>Genomic and metabolic characterisation of spoilage-associated Pseudomonas species.</title>
        <authorList>
            <person name="Stanborough T."/>
            <person name="Fegan N."/>
            <person name="Powell S.M."/>
            <person name="Singh T."/>
            <person name="Tamplin M.L."/>
            <person name="Chandry P.S."/>
        </authorList>
    </citation>
    <scope>NUCLEOTIDE SEQUENCE [LARGE SCALE GENOMIC DNA]</scope>
    <source>
        <strain evidence="6 7">L1814</strain>
    </source>
</reference>
<dbReference type="PROSITE" id="PS51903">
    <property type="entry name" value="CLP_R"/>
    <property type="match status" value="1"/>
</dbReference>
<dbReference type="Gene3D" id="3.40.50.300">
    <property type="entry name" value="P-loop containing nucleotide triphosphate hydrolases"/>
    <property type="match status" value="1"/>
</dbReference>
<keyword evidence="6" id="KW-0645">Protease</keyword>
<evidence type="ECO:0000256" key="2">
    <source>
        <dbReference type="ARBA" id="ARBA00022741"/>
    </source>
</evidence>